<dbReference type="InterPro" id="IPR001646">
    <property type="entry name" value="5peptide_repeat"/>
</dbReference>
<name>A0A4R0HYB0_9ACTN</name>
<dbReference type="EMBL" id="SJKA01000027">
    <property type="protein sequence ID" value="TCC17122.1"/>
    <property type="molecule type" value="Genomic_DNA"/>
</dbReference>
<accession>A0A4R0HYB0</accession>
<evidence type="ECO:0000313" key="2">
    <source>
        <dbReference type="Proteomes" id="UP000292695"/>
    </source>
</evidence>
<proteinExistence type="predicted"/>
<protein>
    <recommendedName>
        <fullName evidence="3">Pentapeptide repeat-containing protein</fullName>
    </recommendedName>
</protein>
<dbReference type="RefSeq" id="WP_131296397.1">
    <property type="nucleotide sequence ID" value="NZ_SJKA01000027.1"/>
</dbReference>
<keyword evidence="2" id="KW-1185">Reference proteome</keyword>
<gene>
    <name evidence="1" type="ORF">E0H50_40100</name>
</gene>
<comment type="caution">
    <text evidence="1">The sequence shown here is derived from an EMBL/GenBank/DDBJ whole genome shotgun (WGS) entry which is preliminary data.</text>
</comment>
<reference evidence="1 2" key="1">
    <citation type="submission" date="2019-02" db="EMBL/GenBank/DDBJ databases">
        <title>Kribbella capetownensis sp. nov. and Kribbella speibonae sp. nov., isolated from soil.</title>
        <authorList>
            <person name="Curtis S.M."/>
            <person name="Norton I."/>
            <person name="Everest G.J."/>
            <person name="Meyers P.R."/>
        </authorList>
    </citation>
    <scope>NUCLEOTIDE SEQUENCE [LARGE SCALE GENOMIC DNA]</scope>
    <source>
        <strain evidence="1 2">DSM 27082</strain>
    </source>
</reference>
<organism evidence="1 2">
    <name type="scientific">Kribbella sindirgiensis</name>
    <dbReference type="NCBI Taxonomy" id="1124744"/>
    <lineage>
        <taxon>Bacteria</taxon>
        <taxon>Bacillati</taxon>
        <taxon>Actinomycetota</taxon>
        <taxon>Actinomycetes</taxon>
        <taxon>Propionibacteriales</taxon>
        <taxon>Kribbellaceae</taxon>
        <taxon>Kribbella</taxon>
    </lineage>
</organism>
<dbReference type="AlphaFoldDB" id="A0A4R0HYB0"/>
<sequence>MEIEEYGRAKILKPSVADDELTAVDELDGAGSFTNFEYADRSVRHLVVADTTLSGGRLRQIEAERVTFSQVTLQSIVLDRCVLKSSDWMDCTLSRVVFRDCKLLGANFVDNKWSNVVFENCRIEYATFDSIRANTPVVFVDDRFKEVTFRRSELPGGHMSGCTLDAVEFDAGTYTDFDFRTTDLSTVRGAGNLNGILIDLSQRQELAEALVSELDLQYAEESDR</sequence>
<dbReference type="SUPFAM" id="SSF141571">
    <property type="entry name" value="Pentapeptide repeat-like"/>
    <property type="match status" value="1"/>
</dbReference>
<evidence type="ECO:0000313" key="1">
    <source>
        <dbReference type="EMBL" id="TCC17122.1"/>
    </source>
</evidence>
<dbReference type="Gene3D" id="2.160.20.80">
    <property type="entry name" value="E3 ubiquitin-protein ligase SopA"/>
    <property type="match status" value="1"/>
</dbReference>
<evidence type="ECO:0008006" key="3">
    <source>
        <dbReference type="Google" id="ProtNLM"/>
    </source>
</evidence>
<dbReference type="Proteomes" id="UP000292695">
    <property type="component" value="Unassembled WGS sequence"/>
</dbReference>
<dbReference type="OrthoDB" id="2579959at2"/>
<dbReference type="Pfam" id="PF13599">
    <property type="entry name" value="Pentapeptide_4"/>
    <property type="match status" value="1"/>
</dbReference>